<protein>
    <submittedName>
        <fullName evidence="1">BZ3500_MvSof-1268-A1-R1_Chr1-2g01352 protein</fullName>
    </submittedName>
</protein>
<accession>A0A2X0MS46</accession>
<proteinExistence type="predicted"/>
<evidence type="ECO:0000313" key="1">
    <source>
        <dbReference type="EMBL" id="SCZ91350.1"/>
    </source>
</evidence>
<dbReference type="STRING" id="289078.A0A2X0MS46"/>
<dbReference type="EMBL" id="FMWP01000015">
    <property type="protein sequence ID" value="SCZ91350.1"/>
    <property type="molecule type" value="Genomic_DNA"/>
</dbReference>
<sequence>MRRRHTELGSRLSRPGDVCTRIIASGTISALDCDETPPELLIEFVCASCYDRYRRCTDCGSRFSPRVGTGKWRLKELFADGKRSCSLPHRPLVLEDTTCDTWCGLVTSFMAVGAIPDTMESDSPLRVDFRTAAMVSNDVNSVLTSLVTQDIEAELGIRRYIGIRWHNPGKQERGRSFVLQSQDPDVIARERPQCLMRDGYTLHSYIFAELDIGHSYFARTSRTESLLAQALLVRMRTDLLVTNTTRLAQRLNPFPKIHAVWSFM</sequence>
<gene>
    <name evidence="1" type="ORF">BZ3500_MVSOF-1268-A1-R1_CHR1-2G01352</name>
</gene>
<dbReference type="Proteomes" id="UP000249723">
    <property type="component" value="Unassembled WGS sequence"/>
</dbReference>
<evidence type="ECO:0000313" key="2">
    <source>
        <dbReference type="Proteomes" id="UP000249723"/>
    </source>
</evidence>
<keyword evidence="2" id="KW-1185">Reference proteome</keyword>
<reference evidence="2" key="1">
    <citation type="submission" date="2016-10" db="EMBL/GenBank/DDBJ databases">
        <authorList>
            <person name="Jeantristanb JTB J.-T."/>
            <person name="Ricardo R."/>
        </authorList>
    </citation>
    <scope>NUCLEOTIDE SEQUENCE [LARGE SCALE GENOMIC DNA]</scope>
</reference>
<name>A0A2X0MS46_9BASI</name>
<dbReference type="OrthoDB" id="2530177at2759"/>
<dbReference type="AlphaFoldDB" id="A0A2X0MS46"/>
<organism evidence="1 2">
    <name type="scientific">Microbotryum saponariae</name>
    <dbReference type="NCBI Taxonomy" id="289078"/>
    <lineage>
        <taxon>Eukaryota</taxon>
        <taxon>Fungi</taxon>
        <taxon>Dikarya</taxon>
        <taxon>Basidiomycota</taxon>
        <taxon>Pucciniomycotina</taxon>
        <taxon>Microbotryomycetes</taxon>
        <taxon>Microbotryales</taxon>
        <taxon>Microbotryaceae</taxon>
        <taxon>Microbotryum</taxon>
    </lineage>
</organism>